<dbReference type="SUPFAM" id="SSF69318">
    <property type="entry name" value="Integrin alpha N-terminal domain"/>
    <property type="match status" value="1"/>
</dbReference>
<dbReference type="Pfam" id="PF18962">
    <property type="entry name" value="Por_Secre_tail"/>
    <property type="match status" value="1"/>
</dbReference>
<accession>A0A1M3L188</accession>
<protein>
    <recommendedName>
        <fullName evidence="1">Secretion system C-terminal sorting domain-containing protein</fullName>
    </recommendedName>
</protein>
<feature type="domain" description="Secretion system C-terminal sorting" evidence="1">
    <location>
        <begin position="249"/>
        <end position="322"/>
    </location>
</feature>
<evidence type="ECO:0000259" key="1">
    <source>
        <dbReference type="Pfam" id="PF18962"/>
    </source>
</evidence>
<sequence length="326" mass="36296">MPQGWQPPYMLPGHGLNRSGMIRNSRYFRSLSMIRIQGWIALIMTLTMCSAVMPSYAQDDDVVRRTAVLGSEDFDADGFLDTVTVTVRYDAEHGKRYRGVNLAAILWGYDAENKDAVADTTVLDVTLDGGESMDAYLYDTDKDGIRDIVVYASKKQGDAGTARRRWVIRPDAEMKTQNTLAFRGANMRSQAAAWLADMDAADTTESRKIRGTGYTVTPLNHRPRNEKRTPRTMDTALAKPPETTLTLAPNPATNEVRMHLKAENLSSPMLRIMDNTGRLVMHRRLSDEAMTGMSVIDIRSLSSGSYVVKIVDGGRTIVESILVVQR</sequence>
<name>A0A1M3L188_9BACT</name>
<gene>
    <name evidence="2" type="ORF">BGO89_05210</name>
</gene>
<dbReference type="NCBIfam" id="TIGR04183">
    <property type="entry name" value="Por_Secre_tail"/>
    <property type="match status" value="1"/>
</dbReference>
<evidence type="ECO:0000313" key="3">
    <source>
        <dbReference type="Proteomes" id="UP000184233"/>
    </source>
</evidence>
<reference evidence="2 3" key="1">
    <citation type="submission" date="2016-09" db="EMBL/GenBank/DDBJ databases">
        <title>Genome-resolved meta-omics ties microbial dynamics to process performance in biotechnology for thiocyanate degradation.</title>
        <authorList>
            <person name="Kantor R.S."/>
            <person name="Huddy R.J."/>
            <person name="Iyer R."/>
            <person name="Thomas B.C."/>
            <person name="Brown C.T."/>
            <person name="Anantharaman K."/>
            <person name="Tringe S."/>
            <person name="Hettich R.L."/>
            <person name="Harrison S.T."/>
            <person name="Banfield J.F."/>
        </authorList>
    </citation>
    <scope>NUCLEOTIDE SEQUENCE [LARGE SCALE GENOMIC DNA]</scope>
    <source>
        <strain evidence="2">59-99</strain>
    </source>
</reference>
<dbReference type="InterPro" id="IPR028994">
    <property type="entry name" value="Integrin_alpha_N"/>
</dbReference>
<dbReference type="InterPro" id="IPR026444">
    <property type="entry name" value="Secre_tail"/>
</dbReference>
<proteinExistence type="predicted"/>
<evidence type="ECO:0000313" key="2">
    <source>
        <dbReference type="EMBL" id="OJX58714.1"/>
    </source>
</evidence>
<dbReference type="EMBL" id="MKVH01000015">
    <property type="protein sequence ID" value="OJX58714.1"/>
    <property type="molecule type" value="Genomic_DNA"/>
</dbReference>
<dbReference type="Proteomes" id="UP000184233">
    <property type="component" value="Unassembled WGS sequence"/>
</dbReference>
<comment type="caution">
    <text evidence="2">The sequence shown here is derived from an EMBL/GenBank/DDBJ whole genome shotgun (WGS) entry which is preliminary data.</text>
</comment>
<dbReference type="AlphaFoldDB" id="A0A1M3L188"/>
<organism evidence="2 3">
    <name type="scientific">Candidatus Kapaibacterium thiocyanatum</name>
    <dbReference type="NCBI Taxonomy" id="1895771"/>
    <lineage>
        <taxon>Bacteria</taxon>
        <taxon>Pseudomonadati</taxon>
        <taxon>Candidatus Kapaibacteriota</taxon>
        <taxon>Candidatus Kapaibacteriia</taxon>
        <taxon>Candidatus Kapaibacteriales</taxon>
        <taxon>Candidatus Kapaibacteriaceae</taxon>
        <taxon>Candidatus Kapaibacterium</taxon>
    </lineage>
</organism>